<feature type="region of interest" description="Disordered" evidence="5">
    <location>
        <begin position="67"/>
        <end position="202"/>
    </location>
</feature>
<evidence type="ECO:0000313" key="8">
    <source>
        <dbReference type="Proteomes" id="UP000799537"/>
    </source>
</evidence>
<feature type="compositionally biased region" description="Basic and acidic residues" evidence="5">
    <location>
        <begin position="67"/>
        <end position="92"/>
    </location>
</feature>
<evidence type="ECO:0000313" key="7">
    <source>
        <dbReference type="EMBL" id="KAF2159118.1"/>
    </source>
</evidence>
<keyword evidence="4" id="KW-0539">Nucleus</keyword>
<dbReference type="PANTHER" id="PTHR11089:SF30">
    <property type="entry name" value="GUANINE NUCLEOTIDE-BINDING PROTEIN-LIKE 3 HOMOLOG"/>
    <property type="match status" value="1"/>
</dbReference>
<dbReference type="RefSeq" id="XP_033660007.1">
    <property type="nucleotide sequence ID" value="XM_033809906.1"/>
</dbReference>
<dbReference type="Proteomes" id="UP000799537">
    <property type="component" value="Unassembled WGS sequence"/>
</dbReference>
<dbReference type="GeneID" id="54563178"/>
<dbReference type="PANTHER" id="PTHR11089">
    <property type="entry name" value="GTP-BINDING PROTEIN-RELATED"/>
    <property type="match status" value="1"/>
</dbReference>
<feature type="compositionally biased region" description="Polar residues" evidence="5">
    <location>
        <begin position="172"/>
        <end position="189"/>
    </location>
</feature>
<dbReference type="EMBL" id="ML993642">
    <property type="protein sequence ID" value="KAF2159118.1"/>
    <property type="molecule type" value="Genomic_DNA"/>
</dbReference>
<evidence type="ECO:0000256" key="2">
    <source>
        <dbReference type="ARBA" id="ARBA00022741"/>
    </source>
</evidence>
<organism evidence="7 8">
    <name type="scientific">Zasmidium cellare ATCC 36951</name>
    <dbReference type="NCBI Taxonomy" id="1080233"/>
    <lineage>
        <taxon>Eukaryota</taxon>
        <taxon>Fungi</taxon>
        <taxon>Dikarya</taxon>
        <taxon>Ascomycota</taxon>
        <taxon>Pezizomycotina</taxon>
        <taxon>Dothideomycetes</taxon>
        <taxon>Dothideomycetidae</taxon>
        <taxon>Mycosphaerellales</taxon>
        <taxon>Mycosphaerellaceae</taxon>
        <taxon>Zasmidium</taxon>
    </lineage>
</organism>
<comment type="subcellular location">
    <subcellularLocation>
        <location evidence="1">Nucleus</location>
    </subcellularLocation>
</comment>
<dbReference type="InterPro" id="IPR014813">
    <property type="entry name" value="Gnl3_N_dom"/>
</dbReference>
<feature type="compositionally biased region" description="Acidic residues" evidence="5">
    <location>
        <begin position="95"/>
        <end position="130"/>
    </location>
</feature>
<feature type="compositionally biased region" description="Low complexity" evidence="5">
    <location>
        <begin position="134"/>
        <end position="144"/>
    </location>
</feature>
<keyword evidence="8" id="KW-1185">Reference proteome</keyword>
<evidence type="ECO:0000256" key="4">
    <source>
        <dbReference type="ARBA" id="ARBA00023242"/>
    </source>
</evidence>
<feature type="domain" description="Guanine nucleotide-binding protein-like 3 N-terminal" evidence="6">
    <location>
        <begin position="13"/>
        <end position="88"/>
    </location>
</feature>
<dbReference type="Pfam" id="PF08701">
    <property type="entry name" value="GN3L_Grn1"/>
    <property type="match status" value="1"/>
</dbReference>
<feature type="compositionally biased region" description="Basic residues" evidence="5">
    <location>
        <begin position="1"/>
        <end position="19"/>
    </location>
</feature>
<evidence type="ECO:0000256" key="3">
    <source>
        <dbReference type="ARBA" id="ARBA00023134"/>
    </source>
</evidence>
<sequence length="332" mass="36865">MKVGKPKSKRVPVRLRHKIEKASAAKQRKQRKEAKKNPQWQSRLKKDPGIPNLFPYKDRVLAEIEESKRAKAEEQERRREVARAQREGKKVGVEGGDEELRDPEEEMGDVDEEVDGEGEEVDGDEMEEDTNPMAALVASAQARAQTYRPNNTNDDEDEEEDEEDPESDVEPNLTTLQPKNPKPTSSEPTKNPLPKQALTDPLKPLTNLITRLEKTPSGIQQLLDYYQLPPLVTAGSDTATRLLVDVARKKGRLGRRGVPNLNAAALTVLGDLNEGRLELPALQEVQVVSKASVKAGNKSEVQIVSQLAEPFRIEGLFGDEGKTGAEMEVEDA</sequence>
<evidence type="ECO:0000259" key="6">
    <source>
        <dbReference type="Pfam" id="PF08701"/>
    </source>
</evidence>
<dbReference type="GO" id="GO:0005730">
    <property type="term" value="C:nucleolus"/>
    <property type="evidence" value="ECO:0007669"/>
    <property type="project" value="TreeGrafter"/>
</dbReference>
<protein>
    <recommendedName>
        <fullName evidence="6">Guanine nucleotide-binding protein-like 3 N-terminal domain-containing protein</fullName>
    </recommendedName>
</protein>
<dbReference type="OrthoDB" id="10266128at2759"/>
<accession>A0A6A6BYH4</accession>
<keyword evidence="2" id="KW-0547">Nucleotide-binding</keyword>
<dbReference type="InterPro" id="IPR050755">
    <property type="entry name" value="TRAFAC_YlqF/YawG_RiboMat"/>
</dbReference>
<evidence type="ECO:0000256" key="1">
    <source>
        <dbReference type="ARBA" id="ARBA00004123"/>
    </source>
</evidence>
<feature type="region of interest" description="Disordered" evidence="5">
    <location>
        <begin position="1"/>
        <end position="55"/>
    </location>
</feature>
<name>A0A6A6BYH4_ZASCE</name>
<keyword evidence="3" id="KW-0342">GTP-binding</keyword>
<proteinExistence type="predicted"/>
<evidence type="ECO:0000256" key="5">
    <source>
        <dbReference type="SAM" id="MobiDB-lite"/>
    </source>
</evidence>
<dbReference type="AlphaFoldDB" id="A0A6A6BYH4"/>
<feature type="compositionally biased region" description="Acidic residues" evidence="5">
    <location>
        <begin position="153"/>
        <end position="169"/>
    </location>
</feature>
<dbReference type="GO" id="GO:0005525">
    <property type="term" value="F:GTP binding"/>
    <property type="evidence" value="ECO:0007669"/>
    <property type="project" value="UniProtKB-KW"/>
</dbReference>
<gene>
    <name evidence="7" type="ORF">M409DRAFT_30399</name>
</gene>
<reference evidence="7" key="1">
    <citation type="journal article" date="2020" name="Stud. Mycol.">
        <title>101 Dothideomycetes genomes: a test case for predicting lifestyles and emergence of pathogens.</title>
        <authorList>
            <person name="Haridas S."/>
            <person name="Albert R."/>
            <person name="Binder M."/>
            <person name="Bloem J."/>
            <person name="Labutti K."/>
            <person name="Salamov A."/>
            <person name="Andreopoulos B."/>
            <person name="Baker S."/>
            <person name="Barry K."/>
            <person name="Bills G."/>
            <person name="Bluhm B."/>
            <person name="Cannon C."/>
            <person name="Castanera R."/>
            <person name="Culley D."/>
            <person name="Daum C."/>
            <person name="Ezra D."/>
            <person name="Gonzalez J."/>
            <person name="Henrissat B."/>
            <person name="Kuo A."/>
            <person name="Liang C."/>
            <person name="Lipzen A."/>
            <person name="Lutzoni F."/>
            <person name="Magnuson J."/>
            <person name="Mondo S."/>
            <person name="Nolan M."/>
            <person name="Ohm R."/>
            <person name="Pangilinan J."/>
            <person name="Park H.-J."/>
            <person name="Ramirez L."/>
            <person name="Alfaro M."/>
            <person name="Sun H."/>
            <person name="Tritt A."/>
            <person name="Yoshinaga Y."/>
            <person name="Zwiers L.-H."/>
            <person name="Turgeon B."/>
            <person name="Goodwin S."/>
            <person name="Spatafora J."/>
            <person name="Crous P."/>
            <person name="Grigoriev I."/>
        </authorList>
    </citation>
    <scope>NUCLEOTIDE SEQUENCE</scope>
    <source>
        <strain evidence="7">ATCC 36951</strain>
    </source>
</reference>